<comment type="similarity">
    <text evidence="1">Belongs to the NAD(P)-dependent epimerase/dehydratase family.</text>
</comment>
<feature type="non-terminal residue" evidence="3">
    <location>
        <position position="1"/>
    </location>
</feature>
<dbReference type="InterPro" id="IPR036291">
    <property type="entry name" value="NAD(P)-bd_dom_sf"/>
</dbReference>
<comment type="caution">
    <text evidence="3">The sequence shown here is derived from an EMBL/GenBank/DDBJ whole genome shotgun (WGS) entry which is preliminary data.</text>
</comment>
<dbReference type="PANTHER" id="PTHR43000">
    <property type="entry name" value="DTDP-D-GLUCOSE 4,6-DEHYDRATASE-RELATED"/>
    <property type="match status" value="1"/>
</dbReference>
<proteinExistence type="inferred from homology"/>
<sequence>IKIFLTISGKLDVHNGGCGMNRRILVTGANGFIGSRVIRKLISENDVPIILKRSGSDMSKIKNVSTELTYYDVDITPIEEIFAMEKIDAIINLATYYRKHNSYCDIVKMIETNVEFPTKLMELCVKNEVPLFITAGSYFQYDINSVHFNENTPLIARDLYAATKNALQTIMDYYSSINGLTTLDLLLFTPYGEMDHEEKLIPYLIKQALRKESVKLSYGFQKLNLVYIEDVAMAFVKALDVTEINTQRNLRIILANKQSYSIREIVTIVEDLLDNHIDVKWASLEMDVIDRNFDLKIDTELSDKILGWHPEIDIYEGLRRTIKYYSGDTNEH</sequence>
<evidence type="ECO:0000256" key="1">
    <source>
        <dbReference type="ARBA" id="ARBA00007637"/>
    </source>
</evidence>
<dbReference type="EMBL" id="AUZX01013539">
    <property type="protein sequence ID" value="EQD35302.1"/>
    <property type="molecule type" value="Genomic_DNA"/>
</dbReference>
<dbReference type="InterPro" id="IPR001509">
    <property type="entry name" value="Epimerase_deHydtase"/>
</dbReference>
<protein>
    <submittedName>
        <fullName evidence="3">NAD-dependent epimerase/dehydratase</fullName>
    </submittedName>
</protein>
<dbReference type="Gene3D" id="3.40.50.720">
    <property type="entry name" value="NAD(P)-binding Rossmann-like Domain"/>
    <property type="match status" value="1"/>
</dbReference>
<dbReference type="AlphaFoldDB" id="T0YTV6"/>
<reference evidence="3" key="2">
    <citation type="journal article" date="2014" name="ISME J.">
        <title>Microbial stratification in low pH oxic and suboxic macroscopic growths along an acid mine drainage.</title>
        <authorList>
            <person name="Mendez-Garcia C."/>
            <person name="Mesa V."/>
            <person name="Sprenger R.R."/>
            <person name="Richter M."/>
            <person name="Diez M.S."/>
            <person name="Solano J."/>
            <person name="Bargiela R."/>
            <person name="Golyshina O.V."/>
            <person name="Manteca A."/>
            <person name="Ramos J.L."/>
            <person name="Gallego J.R."/>
            <person name="Llorente I."/>
            <person name="Martins Dos Santos V.A."/>
            <person name="Jensen O.N."/>
            <person name="Pelaez A.I."/>
            <person name="Sanchez J."/>
            <person name="Ferrer M."/>
        </authorList>
    </citation>
    <scope>NUCLEOTIDE SEQUENCE</scope>
</reference>
<dbReference type="Pfam" id="PF01370">
    <property type="entry name" value="Epimerase"/>
    <property type="match status" value="1"/>
</dbReference>
<feature type="domain" description="NAD-dependent epimerase/dehydratase" evidence="2">
    <location>
        <begin position="24"/>
        <end position="241"/>
    </location>
</feature>
<organism evidence="3">
    <name type="scientific">mine drainage metagenome</name>
    <dbReference type="NCBI Taxonomy" id="410659"/>
    <lineage>
        <taxon>unclassified sequences</taxon>
        <taxon>metagenomes</taxon>
        <taxon>ecological metagenomes</taxon>
    </lineage>
</organism>
<accession>T0YTV6</accession>
<name>T0YTV6_9ZZZZ</name>
<dbReference type="SUPFAM" id="SSF51735">
    <property type="entry name" value="NAD(P)-binding Rossmann-fold domains"/>
    <property type="match status" value="1"/>
</dbReference>
<gene>
    <name evidence="3" type="ORF">B1A_18356</name>
</gene>
<reference evidence="3" key="1">
    <citation type="submission" date="2013-08" db="EMBL/GenBank/DDBJ databases">
        <authorList>
            <person name="Mendez C."/>
            <person name="Richter M."/>
            <person name="Ferrer M."/>
            <person name="Sanchez J."/>
        </authorList>
    </citation>
    <scope>NUCLEOTIDE SEQUENCE</scope>
</reference>
<evidence type="ECO:0000313" key="3">
    <source>
        <dbReference type="EMBL" id="EQD35302.1"/>
    </source>
</evidence>
<evidence type="ECO:0000259" key="2">
    <source>
        <dbReference type="Pfam" id="PF01370"/>
    </source>
</evidence>